<feature type="domain" description="DUF5126" evidence="3">
    <location>
        <begin position="122"/>
        <end position="222"/>
    </location>
</feature>
<dbReference type="EMBL" id="JACNYL010000001">
    <property type="protein sequence ID" value="MBD1420714.1"/>
    <property type="molecule type" value="Genomic_DNA"/>
</dbReference>
<evidence type="ECO:0000259" key="1">
    <source>
        <dbReference type="Pfam" id="PF16323"/>
    </source>
</evidence>
<dbReference type="Proteomes" id="UP000651112">
    <property type="component" value="Unassembled WGS sequence"/>
</dbReference>
<dbReference type="InterPro" id="IPR033431">
    <property type="entry name" value="DUF5126"/>
</dbReference>
<name>A0ABR7XNG5_9SPHI</name>
<protein>
    <submittedName>
        <fullName evidence="4">DUF4959 domain-containing protein</fullName>
    </submittedName>
</protein>
<dbReference type="Pfam" id="PF16323">
    <property type="entry name" value="DUF4959"/>
    <property type="match status" value="1"/>
</dbReference>
<dbReference type="InterPro" id="IPR032164">
    <property type="entry name" value="DUF5000"/>
</dbReference>
<dbReference type="InterPro" id="IPR032527">
    <property type="entry name" value="DUF4959"/>
</dbReference>
<dbReference type="PROSITE" id="PS51257">
    <property type="entry name" value="PROKAR_LIPOPROTEIN"/>
    <property type="match status" value="1"/>
</dbReference>
<keyword evidence="5" id="KW-1185">Reference proteome</keyword>
<feature type="domain" description="DUF4959" evidence="1">
    <location>
        <begin position="17"/>
        <end position="121"/>
    </location>
</feature>
<dbReference type="InterPro" id="IPR008979">
    <property type="entry name" value="Galactose-bd-like_sf"/>
</dbReference>
<dbReference type="Pfam" id="PF17166">
    <property type="entry name" value="DUF5126"/>
    <property type="match status" value="1"/>
</dbReference>
<gene>
    <name evidence="4" type="ORF">H8B21_03925</name>
</gene>
<dbReference type="RefSeq" id="WP_190312460.1">
    <property type="nucleotide sequence ID" value="NZ_JACNYL010000001.1"/>
</dbReference>
<organism evidence="4 5">
    <name type="scientific">Sphingobacterium chuzhouense</name>
    <dbReference type="NCBI Taxonomy" id="1742264"/>
    <lineage>
        <taxon>Bacteria</taxon>
        <taxon>Pseudomonadati</taxon>
        <taxon>Bacteroidota</taxon>
        <taxon>Sphingobacteriia</taxon>
        <taxon>Sphingobacteriales</taxon>
        <taxon>Sphingobacteriaceae</taxon>
        <taxon>Sphingobacterium</taxon>
    </lineage>
</organism>
<accession>A0ABR7XNG5</accession>
<evidence type="ECO:0000313" key="4">
    <source>
        <dbReference type="EMBL" id="MBD1420714.1"/>
    </source>
</evidence>
<dbReference type="Pfam" id="PF16391">
    <property type="entry name" value="DUF5000"/>
    <property type="match status" value="1"/>
</dbReference>
<dbReference type="SUPFAM" id="SSF49785">
    <property type="entry name" value="Galactose-binding domain-like"/>
    <property type="match status" value="1"/>
</dbReference>
<feature type="domain" description="DUF5000" evidence="2">
    <location>
        <begin position="248"/>
        <end position="392"/>
    </location>
</feature>
<comment type="caution">
    <text evidence="4">The sequence shown here is derived from an EMBL/GenBank/DDBJ whole genome shotgun (WGS) entry which is preliminary data.</text>
</comment>
<evidence type="ECO:0000313" key="5">
    <source>
        <dbReference type="Proteomes" id="UP000651112"/>
    </source>
</evidence>
<dbReference type="Gene3D" id="2.60.120.260">
    <property type="entry name" value="Galactose-binding domain-like"/>
    <property type="match status" value="1"/>
</dbReference>
<evidence type="ECO:0000259" key="2">
    <source>
        <dbReference type="Pfam" id="PF16391"/>
    </source>
</evidence>
<sequence>MKSIQFLYIIFGLWLIVSCSEEKYTSPIDDDGAPDPIKEVQIENLPGAARISYILPNNENLRYVKAVYAIRPGVIREAKSSLYTDNLVVDGFPSESEYEVTLYAVSKGEKESTPVTVKVSPLTPPLLEAYNSLTFEETFGGVTIEFENSGEASLAVTVLTMEENKMTEVETYYTKSKLGRHSVRGFAAEPRLFGAVIRDRWSNFSDTIYAERTPIFEEQIPKDRFVEYHLPTDTWEKHIPQGDMFEIWDGRIAPNGGIGVFHTKPGSGMPQWFTFDMGRTALLSRYKLWHRGPGTQWAYQLASPKKWEVYGTAQTPNPDGSWDGWTLLMECDSYKPSGDGPVTSDDAFYATNAGEDFVFPDGTPPVRYLRFKMLETWGFLDYIYIQELTFWGQLQ</sequence>
<proteinExistence type="predicted"/>
<evidence type="ECO:0000259" key="3">
    <source>
        <dbReference type="Pfam" id="PF17166"/>
    </source>
</evidence>
<reference evidence="4 5" key="1">
    <citation type="submission" date="2020-08" db="EMBL/GenBank/DDBJ databases">
        <title>Sphingobacterium sp. DN00404 isolated from aquaculture water.</title>
        <authorList>
            <person name="Zhang M."/>
        </authorList>
    </citation>
    <scope>NUCLEOTIDE SEQUENCE [LARGE SCALE GENOMIC DNA]</scope>
    <source>
        <strain evidence="4 5">KCTC 42746</strain>
    </source>
</reference>